<accession>A0AAV2GQ72</accession>
<feature type="region of interest" description="Disordered" evidence="1">
    <location>
        <begin position="53"/>
        <end position="82"/>
    </location>
</feature>
<reference evidence="2 3" key="1">
    <citation type="submission" date="2024-04" db="EMBL/GenBank/DDBJ databases">
        <authorList>
            <person name="Fracassetti M."/>
        </authorList>
    </citation>
    <scope>NUCLEOTIDE SEQUENCE [LARGE SCALE GENOMIC DNA]</scope>
</reference>
<protein>
    <submittedName>
        <fullName evidence="2">Uncharacterized protein</fullName>
    </submittedName>
</protein>
<dbReference type="AlphaFoldDB" id="A0AAV2GQ72"/>
<dbReference type="Proteomes" id="UP001497516">
    <property type="component" value="Chromosome 9"/>
</dbReference>
<gene>
    <name evidence="2" type="ORF">LTRI10_LOCUS51914</name>
</gene>
<proteinExistence type="predicted"/>
<feature type="compositionally biased region" description="Basic and acidic residues" evidence="1">
    <location>
        <begin position="1"/>
        <end position="15"/>
    </location>
</feature>
<dbReference type="EMBL" id="OZ034822">
    <property type="protein sequence ID" value="CAL1412636.1"/>
    <property type="molecule type" value="Genomic_DNA"/>
</dbReference>
<keyword evidence="3" id="KW-1185">Reference proteome</keyword>
<evidence type="ECO:0000313" key="2">
    <source>
        <dbReference type="EMBL" id="CAL1412636.1"/>
    </source>
</evidence>
<sequence>MMAGLKELRAKLERRATRRRESRNQPESTSKESLASAAVEDAPAVVEFAPVAATKEPGKTIPGEPQANVTEEEKELLPPSPTEQVVPAVISVTSVPSPPSFSFFLAISSKQSRPAVESECRVAAAPPGN</sequence>
<evidence type="ECO:0000313" key="3">
    <source>
        <dbReference type="Proteomes" id="UP001497516"/>
    </source>
</evidence>
<evidence type="ECO:0000256" key="1">
    <source>
        <dbReference type="SAM" id="MobiDB-lite"/>
    </source>
</evidence>
<organism evidence="2 3">
    <name type="scientific">Linum trigynum</name>
    <dbReference type="NCBI Taxonomy" id="586398"/>
    <lineage>
        <taxon>Eukaryota</taxon>
        <taxon>Viridiplantae</taxon>
        <taxon>Streptophyta</taxon>
        <taxon>Embryophyta</taxon>
        <taxon>Tracheophyta</taxon>
        <taxon>Spermatophyta</taxon>
        <taxon>Magnoliopsida</taxon>
        <taxon>eudicotyledons</taxon>
        <taxon>Gunneridae</taxon>
        <taxon>Pentapetalae</taxon>
        <taxon>rosids</taxon>
        <taxon>fabids</taxon>
        <taxon>Malpighiales</taxon>
        <taxon>Linaceae</taxon>
        <taxon>Linum</taxon>
    </lineage>
</organism>
<name>A0AAV2GQ72_9ROSI</name>
<feature type="region of interest" description="Disordered" evidence="1">
    <location>
        <begin position="1"/>
        <end position="39"/>
    </location>
</feature>